<evidence type="ECO:0000313" key="8">
    <source>
        <dbReference type="EMBL" id="CAG7687327.1"/>
    </source>
</evidence>
<sequence length="267" mass="30537">MGIIQRVVKPKTRRGKRALIKREAKLIENTKQCLFIRGSRTSNVIVNCVKDLTKLKKPHAVFLNRKHDILPFEAVNAVESLTRKYDSSLFGLVSHNKKRPNNLILGRIFDQQVLDMVELGVENFKSLDEFKNAKVALGNKPCLLFSGEPFQTPSSDFYRLKNLFVDFFRGEEIVNIRLQGIEHVLQFVAVENKVLLRSYRIILKKSGEKTPYVELEEIGPSMDFVLRRTKLASADLFKSACKQPKELKVKKVKNVSKDVFGSTMGRV</sequence>
<dbReference type="OrthoDB" id="407658at2759"/>
<dbReference type="SMART" id="SM00879">
    <property type="entry name" value="Brix"/>
    <property type="match status" value="1"/>
</dbReference>
<dbReference type="PROSITE" id="PS50833">
    <property type="entry name" value="BRIX"/>
    <property type="match status" value="1"/>
</dbReference>
<feature type="non-terminal residue" evidence="8">
    <location>
        <position position="267"/>
    </location>
</feature>
<evidence type="ECO:0000256" key="5">
    <source>
        <dbReference type="ARBA" id="ARBA00030889"/>
    </source>
</evidence>
<keyword evidence="9" id="KW-1185">Reference proteome</keyword>
<comment type="subcellular location">
    <subcellularLocation>
        <location evidence="1 6">Nucleus</location>
        <location evidence="1 6">Nucleolus</location>
    </subcellularLocation>
</comment>
<dbReference type="PANTHER" id="PTHR12728:SF0">
    <property type="entry name" value="RIBOSOME PRODUCTION FACTOR 2 HOMOLOG"/>
    <property type="match status" value="1"/>
</dbReference>
<accession>A0A8J2J7J3</accession>
<evidence type="ECO:0000256" key="1">
    <source>
        <dbReference type="ARBA" id="ARBA00004604"/>
    </source>
</evidence>
<evidence type="ECO:0000259" key="7">
    <source>
        <dbReference type="PROSITE" id="PS50833"/>
    </source>
</evidence>
<evidence type="ECO:0000256" key="6">
    <source>
        <dbReference type="RuleBase" id="RU367086"/>
    </source>
</evidence>
<protein>
    <recommendedName>
        <fullName evidence="3 6">Ribosome production factor 2 homolog</fullName>
    </recommendedName>
    <alternativeName>
        <fullName evidence="5 6">Ribosome biogenesis protein RPF2 homolog</fullName>
    </alternativeName>
</protein>
<dbReference type="InterPro" id="IPR007109">
    <property type="entry name" value="Brix"/>
</dbReference>
<keyword evidence="4 6" id="KW-0539">Nucleus</keyword>
<comment type="caution">
    <text evidence="8">The sequence shown here is derived from an EMBL/GenBank/DDBJ whole genome shotgun (WGS) entry which is preliminary data.</text>
</comment>
<dbReference type="Pfam" id="PF04427">
    <property type="entry name" value="Brix"/>
    <property type="match status" value="1"/>
</dbReference>
<organism evidence="8 9">
    <name type="scientific">Allacma fusca</name>
    <dbReference type="NCBI Taxonomy" id="39272"/>
    <lineage>
        <taxon>Eukaryota</taxon>
        <taxon>Metazoa</taxon>
        <taxon>Ecdysozoa</taxon>
        <taxon>Arthropoda</taxon>
        <taxon>Hexapoda</taxon>
        <taxon>Collembola</taxon>
        <taxon>Symphypleona</taxon>
        <taxon>Sminthuridae</taxon>
        <taxon>Allacma</taxon>
    </lineage>
</organism>
<dbReference type="GO" id="GO:0019843">
    <property type="term" value="F:rRNA binding"/>
    <property type="evidence" value="ECO:0007669"/>
    <property type="project" value="UniProtKB-UniRule"/>
</dbReference>
<evidence type="ECO:0000256" key="2">
    <source>
        <dbReference type="ARBA" id="ARBA00010782"/>
    </source>
</evidence>
<dbReference type="PANTHER" id="PTHR12728">
    <property type="entry name" value="BRIX DOMAIN CONTAINING PROTEIN"/>
    <property type="match status" value="1"/>
</dbReference>
<dbReference type="Proteomes" id="UP000708208">
    <property type="component" value="Unassembled WGS sequence"/>
</dbReference>
<proteinExistence type="inferred from homology"/>
<dbReference type="InterPro" id="IPR039770">
    <property type="entry name" value="Rpf2"/>
</dbReference>
<dbReference type="GO" id="GO:0000027">
    <property type="term" value="P:ribosomal large subunit assembly"/>
    <property type="evidence" value="ECO:0007669"/>
    <property type="project" value="InterPro"/>
</dbReference>
<evidence type="ECO:0000313" key="9">
    <source>
        <dbReference type="Proteomes" id="UP000708208"/>
    </source>
</evidence>
<feature type="domain" description="Brix" evidence="7">
    <location>
        <begin position="31"/>
        <end position="235"/>
    </location>
</feature>
<reference evidence="8" key="1">
    <citation type="submission" date="2021-06" db="EMBL/GenBank/DDBJ databases">
        <authorList>
            <person name="Hodson N. C."/>
            <person name="Mongue J. A."/>
            <person name="Jaron S. K."/>
        </authorList>
    </citation>
    <scope>NUCLEOTIDE SEQUENCE</scope>
</reference>
<comment type="similarity">
    <text evidence="2 6">Belongs to the RPF2 family.</text>
</comment>
<evidence type="ECO:0000256" key="4">
    <source>
        <dbReference type="ARBA" id="ARBA00023242"/>
    </source>
</evidence>
<dbReference type="AlphaFoldDB" id="A0A8J2J7J3"/>
<evidence type="ECO:0000256" key="3">
    <source>
        <dbReference type="ARBA" id="ARBA00020387"/>
    </source>
</evidence>
<dbReference type="EMBL" id="CAJVCH010019523">
    <property type="protein sequence ID" value="CAG7687327.1"/>
    <property type="molecule type" value="Genomic_DNA"/>
</dbReference>
<gene>
    <name evidence="8" type="ORF">AFUS01_LOCUS3260</name>
</gene>
<dbReference type="GO" id="GO:0005730">
    <property type="term" value="C:nucleolus"/>
    <property type="evidence" value="ECO:0007669"/>
    <property type="project" value="UniProtKB-SubCell"/>
</dbReference>
<name>A0A8J2J7J3_9HEXA</name>
<dbReference type="GO" id="GO:0000463">
    <property type="term" value="P:maturation of LSU-rRNA from tricistronic rRNA transcript (SSU-rRNA, 5.8S rRNA, LSU-rRNA)"/>
    <property type="evidence" value="ECO:0007669"/>
    <property type="project" value="TreeGrafter"/>
</dbReference>